<dbReference type="GO" id="GO:0051607">
    <property type="term" value="P:defense response to virus"/>
    <property type="evidence" value="ECO:0007669"/>
    <property type="project" value="UniProtKB-ARBA"/>
</dbReference>
<dbReference type="InterPro" id="IPR027417">
    <property type="entry name" value="P-loop_NTPase"/>
</dbReference>
<organism evidence="12 13">
    <name type="scientific">Coffea canephora</name>
    <name type="common">Robusta coffee</name>
    <dbReference type="NCBI Taxonomy" id="49390"/>
    <lineage>
        <taxon>Eukaryota</taxon>
        <taxon>Viridiplantae</taxon>
        <taxon>Streptophyta</taxon>
        <taxon>Embryophyta</taxon>
        <taxon>Tracheophyta</taxon>
        <taxon>Spermatophyta</taxon>
        <taxon>Magnoliopsida</taxon>
        <taxon>eudicotyledons</taxon>
        <taxon>Gunneridae</taxon>
        <taxon>Pentapetalae</taxon>
        <taxon>asterids</taxon>
        <taxon>lamiids</taxon>
        <taxon>Gentianales</taxon>
        <taxon>Rubiaceae</taxon>
        <taxon>Ixoroideae</taxon>
        <taxon>Gardenieae complex</taxon>
        <taxon>Bertiereae - Coffeeae clade</taxon>
        <taxon>Coffeeae</taxon>
        <taxon>Coffea</taxon>
    </lineage>
</organism>
<keyword evidence="7" id="KW-0611">Plant defense</keyword>
<keyword evidence="5" id="KW-0677">Repeat</keyword>
<dbReference type="InterPro" id="IPR002182">
    <property type="entry name" value="NB-ARC"/>
</dbReference>
<comment type="function">
    <text evidence="1">Confers resistance to late blight (Phytophthora infestans) races carrying the avirulence gene Avr1. Resistance proteins guard the plant against pathogens that contain an appropriate avirulence protein via an indirect interaction with this avirulence protein. That triggers a defense system including the hypersensitive response, which restricts the pathogen growth.</text>
</comment>
<dbReference type="FunFam" id="3.40.50.300:FF:001091">
    <property type="entry name" value="Probable disease resistance protein At1g61300"/>
    <property type="match status" value="1"/>
</dbReference>
<accession>A0A068VI30</accession>
<evidence type="ECO:0000256" key="1">
    <source>
        <dbReference type="ARBA" id="ARBA00002074"/>
    </source>
</evidence>
<dbReference type="InterPro" id="IPR021929">
    <property type="entry name" value="R1A-like_N"/>
</dbReference>
<dbReference type="AlphaFoldDB" id="A0A068VI30"/>
<dbReference type="PANTHER" id="PTHR23155">
    <property type="entry name" value="DISEASE RESISTANCE PROTEIN RP"/>
    <property type="match status" value="1"/>
</dbReference>
<dbReference type="InterPro" id="IPR058922">
    <property type="entry name" value="WHD_DRP"/>
</dbReference>
<dbReference type="GO" id="GO:0005524">
    <property type="term" value="F:ATP binding"/>
    <property type="evidence" value="ECO:0007669"/>
    <property type="project" value="UniProtKB-KW"/>
</dbReference>
<dbReference type="EMBL" id="HG740080">
    <property type="protein sequence ID" value="CDP20204.1"/>
    <property type="molecule type" value="Genomic_DNA"/>
</dbReference>
<evidence type="ECO:0000256" key="5">
    <source>
        <dbReference type="ARBA" id="ARBA00022737"/>
    </source>
</evidence>
<evidence type="ECO:0000259" key="9">
    <source>
        <dbReference type="Pfam" id="PF00931"/>
    </source>
</evidence>
<keyword evidence="13" id="KW-1185">Reference proteome</keyword>
<feature type="domain" description="Disease resistance protein winged helix" evidence="11">
    <location>
        <begin position="1085"/>
        <end position="1153"/>
    </location>
</feature>
<reference evidence="13" key="1">
    <citation type="journal article" date="2014" name="Science">
        <title>The coffee genome provides insight into the convergent evolution of caffeine biosynthesis.</title>
        <authorList>
            <person name="Denoeud F."/>
            <person name="Carretero-Paulet L."/>
            <person name="Dereeper A."/>
            <person name="Droc G."/>
            <person name="Guyot R."/>
            <person name="Pietrella M."/>
            <person name="Zheng C."/>
            <person name="Alberti A."/>
            <person name="Anthony F."/>
            <person name="Aprea G."/>
            <person name="Aury J.M."/>
            <person name="Bento P."/>
            <person name="Bernard M."/>
            <person name="Bocs S."/>
            <person name="Campa C."/>
            <person name="Cenci A."/>
            <person name="Combes M.C."/>
            <person name="Crouzillat D."/>
            <person name="Da Silva C."/>
            <person name="Daddiego L."/>
            <person name="De Bellis F."/>
            <person name="Dussert S."/>
            <person name="Garsmeur O."/>
            <person name="Gayraud T."/>
            <person name="Guignon V."/>
            <person name="Jahn K."/>
            <person name="Jamilloux V."/>
            <person name="Joet T."/>
            <person name="Labadie K."/>
            <person name="Lan T."/>
            <person name="Leclercq J."/>
            <person name="Lepelley M."/>
            <person name="Leroy T."/>
            <person name="Li L.T."/>
            <person name="Librado P."/>
            <person name="Lopez L."/>
            <person name="Munoz A."/>
            <person name="Noel B."/>
            <person name="Pallavicini A."/>
            <person name="Perrotta G."/>
            <person name="Poncet V."/>
            <person name="Pot D."/>
            <person name="Priyono X."/>
            <person name="Rigoreau M."/>
            <person name="Rouard M."/>
            <person name="Rozas J."/>
            <person name="Tranchant-Dubreuil C."/>
            <person name="VanBuren R."/>
            <person name="Zhang Q."/>
            <person name="Andrade A.C."/>
            <person name="Argout X."/>
            <person name="Bertrand B."/>
            <person name="de Kochko A."/>
            <person name="Graziosi G."/>
            <person name="Henry R.J."/>
            <person name="Jayarama X."/>
            <person name="Ming R."/>
            <person name="Nagai C."/>
            <person name="Rounsley S."/>
            <person name="Sankoff D."/>
            <person name="Giuliano G."/>
            <person name="Albert V.A."/>
            <person name="Wincker P."/>
            <person name="Lashermes P."/>
        </authorList>
    </citation>
    <scope>NUCLEOTIDE SEQUENCE [LARGE SCALE GENOMIC DNA]</scope>
    <source>
        <strain evidence="13">cv. DH200-94</strain>
    </source>
</reference>
<keyword evidence="4" id="KW-0381">Hypersensitive response</keyword>
<dbReference type="PhylomeDB" id="A0A068VI30"/>
<sequence length="1166" mass="132488">MVNTFLDSPIQNLDWLEKNCSLASPLRDQVLTLKQKSRFLRTYLIATGISEAIPSASISLTSSFETDVAFSKAIDELSSACSLPVDLEKVDSSVSYMLENIKLWEPKIKNAYAILSEQPWRREVNSPLIDPASAMDLIDSVLENLEDILIGSTCLVSLMKKQVKILIEKLSFLRDFIGTAAKRSNIVHQEMATFLIYAHSFATKAACFSFLCWDGAQEEVMACHTNVKLSDLLQKIMPSSSDLTETFIQLLKASTPMGPGTAKTDAIASIVKLLLQNTVESLKDRFSSILEELIYLMKFLMVLPDESTGDLERILSDIRAAGREAASFQVNEVKEEQVVEMNLVLSRSLQRMKLIQAEIILIQQLDCQEVFMVSMKDKYTALHEGLKFLRSVPIDLLPEEKEEDGKLLSKHVEALQVEVISFIYSIHENNVMQDPVMETKLSLHILLLKIKLVKVDLSLMELHNHEAILVFDVKDHEIKSLHEHMEFLRTCLMGTIEVEANIEEWKLFVRHLDCVVSESSSLISSFGGSGMTEDMASELDLSIFRLLVKIKLIKAEVILIELIKTPKFGLMVHMNDEVKTLQEGVRFLRTFLINPPVEEVDQLMLAKCEAIANDAASLIFSFHEHVREEEMASEMSRSLSAFGDKIELFKAEIQDTCLQVLFSDCCQTSGTVGIFDLLDNIKDKAKSVVSVEYDIEMLVEEFEFLESLLMDTGEHYNNHQELKDLWACIKDVAWETAYIMGTGEHYNNHQELKDLWGCIKDVAWETAYITDLLVVRDNALCYFMLWIPSAVEDIKFIKAKVMEIYDEKRYAIGADSDATAGPLRIDNLVIGLDREVSNITYELTTGTKRTLIMSIVGMGGQGKTTLAQTVYNHPAVVQHFQIRAWCTVSQVYQTRELFFEILRDVMVVSNRIYDMDDDGLAGVLYKCLKQKRYFIVLDDIWDSAALDALRRSFPDDNWGSRIMLTTRKGNVASRGDWKTHIRYLNENESWHLLSRKAFGDTDLPYELRIIGKNLVKHCGGVPLLIFIVAGVLEKNKRNLSYCVELLKHLSSYHLLHGNVLLHALKIAYNSLPDHLKPCFLYLGEFPEDKEIPARKLFRLWITNGLIKETESKAPEDVAEEYLLEIVSRNLATISRRTHNGRVRGCRVHDEVRDACRSMKRGEVSLS</sequence>
<dbReference type="PRINTS" id="PR00364">
    <property type="entry name" value="DISEASERSIST"/>
</dbReference>
<dbReference type="SUPFAM" id="SSF52540">
    <property type="entry name" value="P-loop containing nucleoside triphosphate hydrolases"/>
    <property type="match status" value="1"/>
</dbReference>
<keyword evidence="6" id="KW-0547">Nucleotide-binding</keyword>
<dbReference type="InParanoid" id="A0A068VI30"/>
<evidence type="ECO:0000256" key="2">
    <source>
        <dbReference type="ARBA" id="ARBA00008894"/>
    </source>
</evidence>
<comment type="similarity">
    <text evidence="2">Belongs to the disease resistance NB-LRR family.</text>
</comment>
<evidence type="ECO:0000256" key="6">
    <source>
        <dbReference type="ARBA" id="ARBA00022741"/>
    </source>
</evidence>
<dbReference type="InterPro" id="IPR044974">
    <property type="entry name" value="Disease_R_plants"/>
</dbReference>
<dbReference type="Pfam" id="PF23559">
    <property type="entry name" value="WHD_DRP"/>
    <property type="match status" value="1"/>
</dbReference>
<dbReference type="Proteomes" id="UP000295252">
    <property type="component" value="Unassembled WGS sequence"/>
</dbReference>
<dbReference type="InterPro" id="IPR042197">
    <property type="entry name" value="Apaf_helical"/>
</dbReference>
<evidence type="ECO:0000259" key="11">
    <source>
        <dbReference type="Pfam" id="PF23559"/>
    </source>
</evidence>
<evidence type="ECO:0000259" key="10">
    <source>
        <dbReference type="Pfam" id="PF12061"/>
    </source>
</evidence>
<name>A0A068VI30_COFCA</name>
<dbReference type="PANTHER" id="PTHR23155:SF1205">
    <property type="entry name" value="DISEASE RESISTANCE PROTEIN RPM1"/>
    <property type="match status" value="1"/>
</dbReference>
<dbReference type="Gramene" id="CDP20204">
    <property type="protein sequence ID" value="CDP20204"/>
    <property type="gene ID" value="GSCOC_T00008241001"/>
</dbReference>
<dbReference type="Gene3D" id="3.40.50.300">
    <property type="entry name" value="P-loop containing nucleotide triphosphate hydrolases"/>
    <property type="match status" value="1"/>
</dbReference>
<evidence type="ECO:0000256" key="8">
    <source>
        <dbReference type="ARBA" id="ARBA00022840"/>
    </source>
</evidence>
<feature type="domain" description="Late blight resistance protein R1A-like N-terminal" evidence="10">
    <location>
        <begin position="107"/>
        <end position="253"/>
    </location>
</feature>
<dbReference type="Gene3D" id="1.10.8.430">
    <property type="entry name" value="Helical domain of apoptotic protease-activating factors"/>
    <property type="match status" value="1"/>
</dbReference>
<feature type="domain" description="NB-ARC" evidence="9">
    <location>
        <begin position="835"/>
        <end position="1000"/>
    </location>
</feature>
<protein>
    <submittedName>
        <fullName evidence="12">DH200=94 genomic scaffold, scaffold_996</fullName>
    </submittedName>
</protein>
<evidence type="ECO:0000256" key="4">
    <source>
        <dbReference type="ARBA" id="ARBA00022667"/>
    </source>
</evidence>
<proteinExistence type="inferred from homology"/>
<dbReference type="FunFam" id="1.10.10.10:FF:000322">
    <property type="entry name" value="Probable disease resistance protein At1g63360"/>
    <property type="match status" value="1"/>
</dbReference>
<gene>
    <name evidence="12" type="ORF">GSCOC_T00008241001</name>
</gene>
<dbReference type="GO" id="GO:0043531">
    <property type="term" value="F:ADP binding"/>
    <property type="evidence" value="ECO:0007669"/>
    <property type="project" value="InterPro"/>
</dbReference>
<dbReference type="Gene3D" id="1.10.10.10">
    <property type="entry name" value="Winged helix-like DNA-binding domain superfamily/Winged helix DNA-binding domain"/>
    <property type="match status" value="1"/>
</dbReference>
<keyword evidence="3" id="KW-0433">Leucine-rich repeat</keyword>
<dbReference type="Pfam" id="PF12061">
    <property type="entry name" value="NB-LRR"/>
    <property type="match status" value="1"/>
</dbReference>
<dbReference type="InterPro" id="IPR036388">
    <property type="entry name" value="WH-like_DNA-bd_sf"/>
</dbReference>
<dbReference type="Pfam" id="PF00931">
    <property type="entry name" value="NB-ARC"/>
    <property type="match status" value="1"/>
</dbReference>
<evidence type="ECO:0000256" key="7">
    <source>
        <dbReference type="ARBA" id="ARBA00022821"/>
    </source>
</evidence>
<keyword evidence="8" id="KW-0067">ATP-binding</keyword>
<evidence type="ECO:0000256" key="3">
    <source>
        <dbReference type="ARBA" id="ARBA00022614"/>
    </source>
</evidence>
<evidence type="ECO:0000313" key="12">
    <source>
        <dbReference type="EMBL" id="CDP20204.1"/>
    </source>
</evidence>
<dbReference type="GO" id="GO:0009626">
    <property type="term" value="P:plant-type hypersensitive response"/>
    <property type="evidence" value="ECO:0007669"/>
    <property type="project" value="UniProtKB-KW"/>
</dbReference>
<evidence type="ECO:0000313" key="13">
    <source>
        <dbReference type="Proteomes" id="UP000295252"/>
    </source>
</evidence>